<protein>
    <recommendedName>
        <fullName evidence="4">Eukaryotic translation initiation factor 3 subunit H</fullName>
        <shortName evidence="4">eIF3h</shortName>
    </recommendedName>
    <alternativeName>
        <fullName evidence="4">Eukaryotic translation initiation factor 3 subunit 3</fullName>
    </alternativeName>
    <alternativeName>
        <fullName evidence="4">eIF-3 gamma</fullName>
    </alternativeName>
    <alternativeName>
        <fullName evidence="4">eIF3 p40 subunit</fullName>
    </alternativeName>
</protein>
<dbReference type="GO" id="GO:0001732">
    <property type="term" value="P:formation of cytoplasmic translation initiation complex"/>
    <property type="evidence" value="ECO:0007669"/>
    <property type="project" value="UniProtKB-UniRule"/>
</dbReference>
<evidence type="ECO:0000259" key="6">
    <source>
        <dbReference type="PROSITE" id="PS50249"/>
    </source>
</evidence>
<dbReference type="GO" id="GO:0005852">
    <property type="term" value="C:eukaryotic translation initiation factor 3 complex"/>
    <property type="evidence" value="ECO:0007669"/>
    <property type="project" value="UniProtKB-UniRule"/>
</dbReference>
<dbReference type="Pfam" id="PF19445">
    <property type="entry name" value="eIF3h_C"/>
    <property type="match status" value="1"/>
</dbReference>
<dbReference type="Gene3D" id="3.40.140.10">
    <property type="entry name" value="Cytidine Deaminase, domain 2"/>
    <property type="match status" value="1"/>
</dbReference>
<dbReference type="SMART" id="SM00232">
    <property type="entry name" value="JAB_MPN"/>
    <property type="match status" value="1"/>
</dbReference>
<feature type="domain" description="MPN" evidence="6">
    <location>
        <begin position="16"/>
        <end position="149"/>
    </location>
</feature>
<reference evidence="7" key="2">
    <citation type="submission" date="2025-09" db="UniProtKB">
        <authorList>
            <consortium name="Ensembl"/>
        </authorList>
    </citation>
    <scope>IDENTIFICATION</scope>
</reference>
<dbReference type="PANTHER" id="PTHR10410">
    <property type="entry name" value="EUKARYOTIC TRANSLATION INITIATION FACTOR 3 -RELATED"/>
    <property type="match status" value="1"/>
</dbReference>
<evidence type="ECO:0000256" key="1">
    <source>
        <dbReference type="ARBA" id="ARBA00022490"/>
    </source>
</evidence>
<feature type="compositionally biased region" description="Basic and acidic residues" evidence="5">
    <location>
        <begin position="257"/>
        <end position="269"/>
    </location>
</feature>
<dbReference type="GO" id="GO:0016282">
    <property type="term" value="C:eukaryotic 43S preinitiation complex"/>
    <property type="evidence" value="ECO:0007669"/>
    <property type="project" value="UniProtKB-UniRule"/>
</dbReference>
<feature type="region of interest" description="Disordered" evidence="5">
    <location>
        <begin position="244"/>
        <end position="284"/>
    </location>
</feature>
<dbReference type="InterPro" id="IPR027524">
    <property type="entry name" value="eIF3h"/>
</dbReference>
<reference evidence="7" key="1">
    <citation type="submission" date="2025-08" db="UniProtKB">
        <authorList>
            <consortium name="Ensembl"/>
        </authorList>
    </citation>
    <scope>IDENTIFICATION</scope>
</reference>
<dbReference type="HAMAP" id="MF_03007">
    <property type="entry name" value="eIF3h"/>
    <property type="match status" value="1"/>
</dbReference>
<evidence type="ECO:0000256" key="4">
    <source>
        <dbReference type="HAMAP-Rule" id="MF_03007"/>
    </source>
</evidence>
<dbReference type="InterPro" id="IPR037518">
    <property type="entry name" value="MPN"/>
</dbReference>
<dbReference type="CDD" id="cd08065">
    <property type="entry name" value="MPN_eIF3h"/>
    <property type="match status" value="1"/>
</dbReference>
<dbReference type="Proteomes" id="UP000694388">
    <property type="component" value="Unplaced"/>
</dbReference>
<comment type="subcellular location">
    <subcellularLocation>
        <location evidence="4">Cytoplasm</location>
    </subcellularLocation>
</comment>
<dbReference type="InterPro" id="IPR050242">
    <property type="entry name" value="JAMM_MPN+_peptidase_M67A"/>
</dbReference>
<evidence type="ECO:0000256" key="3">
    <source>
        <dbReference type="ARBA" id="ARBA00022917"/>
    </source>
</evidence>
<dbReference type="Ensembl" id="ENSEBUT00000020387.1">
    <property type="protein sequence ID" value="ENSEBUP00000019811.1"/>
    <property type="gene ID" value="ENSEBUG00000012305.1"/>
</dbReference>
<dbReference type="AlphaFoldDB" id="A0A8C4QUS7"/>
<comment type="similarity">
    <text evidence="4">Belongs to the eIF-3 subunit H family.</text>
</comment>
<dbReference type="GO" id="GO:0008237">
    <property type="term" value="F:metallopeptidase activity"/>
    <property type="evidence" value="ECO:0007669"/>
    <property type="project" value="InterPro"/>
</dbReference>
<dbReference type="InterPro" id="IPR045810">
    <property type="entry name" value="eIF3h_C"/>
</dbReference>
<keyword evidence="1 4" id="KW-0963">Cytoplasm</keyword>
<evidence type="ECO:0000256" key="2">
    <source>
        <dbReference type="ARBA" id="ARBA00022540"/>
    </source>
</evidence>
<name>A0A8C4QUS7_EPTBU</name>
<evidence type="ECO:0000313" key="8">
    <source>
        <dbReference type="Proteomes" id="UP000694388"/>
    </source>
</evidence>
<dbReference type="GO" id="GO:0003743">
    <property type="term" value="F:translation initiation factor activity"/>
    <property type="evidence" value="ECO:0007669"/>
    <property type="project" value="UniProtKB-UniRule"/>
</dbReference>
<dbReference type="InterPro" id="IPR000555">
    <property type="entry name" value="JAMM/MPN+_dom"/>
</dbReference>
<keyword evidence="3 4" id="KW-0648">Protein biosynthesis</keyword>
<comment type="subunit">
    <text evidence="4">Component of the eukaryotic translation initiation factor 3 (eIF-3) complex, which is composed of 13 subunits: EIF3A, EIF3B, EIF3C, EIF3D, EIF3E, EIF3F, EIF3G, EIF3H, EIF3I, EIF3J, EIF3K, EIF3L and EIF3M.</text>
</comment>
<sequence>MAARSGRAVETAVKLVQIDGLVVLKVIKHCQEENARQEIVQGVLLGLVVNECLEITNCFPFPHRTEDDDFDEVNYQMEMMRGLRHVNVDHLHVGWYQSTFCGSFVSRTLLDSQFSYQHAIEESVVLVYDPVKTALGSLSLKAYRITPKLMEVFKERDFSFEGMKKAAVSYEHLFEEVPVVLKNSYLTNVLLWELEAKAPVSDKQELLSLASSNHLGKNLKLLMERVDELTQDITKYNNCIRNTAKQQNQKQQYLHRRQQENKSREERGEAPLPEEDATKLFKPPLPPPRLDTLLIAGKFLFRTTRSFRFHDE</sequence>
<dbReference type="Pfam" id="PF01398">
    <property type="entry name" value="JAB"/>
    <property type="match status" value="1"/>
</dbReference>
<gene>
    <name evidence="4" type="primary">EIF3H</name>
    <name evidence="4" type="synonym">EIF3S3</name>
</gene>
<evidence type="ECO:0000313" key="7">
    <source>
        <dbReference type="Ensembl" id="ENSEBUP00000019811.1"/>
    </source>
</evidence>
<dbReference type="PROSITE" id="PS50249">
    <property type="entry name" value="MPN"/>
    <property type="match status" value="1"/>
</dbReference>
<accession>A0A8C4QUS7</accession>
<keyword evidence="2 4" id="KW-0396">Initiation factor</keyword>
<dbReference type="GeneTree" id="ENSGT00730000111042"/>
<dbReference type="GO" id="GO:0033290">
    <property type="term" value="C:eukaryotic 48S preinitiation complex"/>
    <property type="evidence" value="ECO:0007669"/>
    <property type="project" value="UniProtKB-UniRule"/>
</dbReference>
<evidence type="ECO:0000256" key="5">
    <source>
        <dbReference type="SAM" id="MobiDB-lite"/>
    </source>
</evidence>
<keyword evidence="8" id="KW-1185">Reference proteome</keyword>
<comment type="function">
    <text evidence="4">Component of the eukaryotic translation initiation factor 3 (eIF-3) complex, which is involved in protein synthesis of a specialized repertoire of mRNAs and, together with other initiation factors, stimulates binding of mRNA and methionyl-tRNAi to the 40S ribosome. The eIF-3 complex specifically targets and initiates translation of a subset of mRNAs involved in cell proliferation.</text>
</comment>
<proteinExistence type="inferred from homology"/>
<organism evidence="7 8">
    <name type="scientific">Eptatretus burgeri</name>
    <name type="common">Inshore hagfish</name>
    <dbReference type="NCBI Taxonomy" id="7764"/>
    <lineage>
        <taxon>Eukaryota</taxon>
        <taxon>Metazoa</taxon>
        <taxon>Chordata</taxon>
        <taxon>Craniata</taxon>
        <taxon>Vertebrata</taxon>
        <taxon>Cyclostomata</taxon>
        <taxon>Myxini</taxon>
        <taxon>Myxiniformes</taxon>
        <taxon>Myxinidae</taxon>
        <taxon>Eptatretinae</taxon>
        <taxon>Eptatretus</taxon>
    </lineage>
</organism>